<protein>
    <submittedName>
        <fullName evidence="5">Phlebovirus_G2 domain-containing protein</fullName>
    </submittedName>
</protein>
<organism evidence="4 5">
    <name type="scientific">Heligmosomoides polygyrus</name>
    <name type="common">Parasitic roundworm</name>
    <dbReference type="NCBI Taxonomy" id="6339"/>
    <lineage>
        <taxon>Eukaryota</taxon>
        <taxon>Metazoa</taxon>
        <taxon>Ecdysozoa</taxon>
        <taxon>Nematoda</taxon>
        <taxon>Chromadorea</taxon>
        <taxon>Rhabditida</taxon>
        <taxon>Rhabditina</taxon>
        <taxon>Rhabditomorpha</taxon>
        <taxon>Strongyloidea</taxon>
        <taxon>Heligmosomidae</taxon>
        <taxon>Heligmosomoides</taxon>
    </lineage>
</organism>
<reference evidence="3 4" key="1">
    <citation type="submission" date="2018-11" db="EMBL/GenBank/DDBJ databases">
        <authorList>
            <consortium name="Pathogen Informatics"/>
        </authorList>
    </citation>
    <scope>NUCLEOTIDE SEQUENCE [LARGE SCALE GENOMIC DNA]</scope>
</reference>
<keyword evidence="1" id="KW-1133">Transmembrane helix</keyword>
<evidence type="ECO:0000313" key="5">
    <source>
        <dbReference type="WBParaSite" id="HPBE_0001414101-mRNA-1"/>
    </source>
</evidence>
<feature type="transmembrane region" description="Helical" evidence="1">
    <location>
        <begin position="291"/>
        <end position="312"/>
    </location>
</feature>
<evidence type="ECO:0000259" key="2">
    <source>
        <dbReference type="Pfam" id="PF07245"/>
    </source>
</evidence>
<gene>
    <name evidence="3" type="ORF">HPBE_LOCUS14142</name>
</gene>
<sequence length="326" mass="36396">MRITMTAISIPPTPALKRENITDGTDIAIWDNKFVPDLQCPTADHAQRMNCSFKDDCTCNSAENSVHCECSKKDIEHQFQQITSLLPIKMASWEISKSYDGSVTAKIPHLVSADFSIEFNQTVDKSITVIDNYICTIHSTSIEGCYHCEKGALAKILCHASSRTFGEIICDKHAFVVPCSPTPEFVDLNFHLDSARQFLKCTVTCGKTVNHFTLSGILKYVNNFHDTLKVLLQGNSTTYHDIKLPDTSHILDVMFGWCKTILFSLLAVLFALALSYPFLQVMGFRLVQLLVRAALTLLCAPLRVAIVTVQLVRKSLSQFSSHEKTI</sequence>
<dbReference type="OrthoDB" id="5869335at2759"/>
<proteinExistence type="predicted"/>
<dbReference type="Gene3D" id="2.60.40.3770">
    <property type="match status" value="1"/>
</dbReference>
<feature type="domain" description="Phlebovirus glycoprotein G2 fusion" evidence="2">
    <location>
        <begin position="1"/>
        <end position="117"/>
    </location>
</feature>
<keyword evidence="1" id="KW-0812">Transmembrane</keyword>
<dbReference type="Pfam" id="PF07245">
    <property type="entry name" value="Phlebovirus_G2"/>
    <property type="match status" value="1"/>
</dbReference>
<dbReference type="WBParaSite" id="HPBE_0001414101-mRNA-1">
    <property type="protein sequence ID" value="HPBE_0001414101-mRNA-1"/>
    <property type="gene ID" value="HPBE_0001414101"/>
</dbReference>
<dbReference type="InterPro" id="IPR009878">
    <property type="entry name" value="Phlebovirus_G2_fusion"/>
</dbReference>
<keyword evidence="4" id="KW-1185">Reference proteome</keyword>
<name>A0A183FZG5_HELPZ</name>
<dbReference type="Proteomes" id="UP000050761">
    <property type="component" value="Unassembled WGS sequence"/>
</dbReference>
<feature type="transmembrane region" description="Helical" evidence="1">
    <location>
        <begin position="261"/>
        <end position="279"/>
    </location>
</feature>
<reference evidence="5" key="2">
    <citation type="submission" date="2019-09" db="UniProtKB">
        <authorList>
            <consortium name="WormBaseParasite"/>
        </authorList>
    </citation>
    <scope>IDENTIFICATION</scope>
</reference>
<dbReference type="AlphaFoldDB" id="A0A183FZG5"/>
<evidence type="ECO:0000256" key="1">
    <source>
        <dbReference type="SAM" id="Phobius"/>
    </source>
</evidence>
<accession>A0A3P8DR55</accession>
<dbReference type="EMBL" id="UZAH01028227">
    <property type="protein sequence ID" value="VDO98642.1"/>
    <property type="molecule type" value="Genomic_DNA"/>
</dbReference>
<accession>A0A183FZG5</accession>
<evidence type="ECO:0000313" key="4">
    <source>
        <dbReference type="Proteomes" id="UP000050761"/>
    </source>
</evidence>
<keyword evidence="1" id="KW-0472">Membrane</keyword>
<evidence type="ECO:0000313" key="3">
    <source>
        <dbReference type="EMBL" id="VDO98642.1"/>
    </source>
</evidence>